<keyword evidence="1" id="KW-1133">Transmembrane helix</keyword>
<keyword evidence="1" id="KW-1003">Cell membrane</keyword>
<dbReference type="GO" id="GO:0005886">
    <property type="term" value="C:plasma membrane"/>
    <property type="evidence" value="ECO:0007669"/>
    <property type="project" value="UniProtKB-SubCell"/>
</dbReference>
<keyword evidence="1" id="KW-0812">Transmembrane</keyword>
<dbReference type="Pfam" id="PF02104">
    <property type="entry name" value="SURF1"/>
    <property type="match status" value="1"/>
</dbReference>
<dbReference type="eggNOG" id="COG3346">
    <property type="taxonomic scope" value="Bacteria"/>
</dbReference>
<reference evidence="2 3" key="1">
    <citation type="journal article" date="2009" name="Stand. Genomic Sci.">
        <title>Complete genome sequence of Sanguibacter keddieii type strain (ST-74).</title>
        <authorList>
            <person name="Ivanova N."/>
            <person name="Sikorski J."/>
            <person name="Sims D."/>
            <person name="Brettin T."/>
            <person name="Detter J.C."/>
            <person name="Han C."/>
            <person name="Lapidus A."/>
            <person name="Copeland A."/>
            <person name="Glavina Del Rio T."/>
            <person name="Nolan M."/>
            <person name="Chen F."/>
            <person name="Lucas S."/>
            <person name="Tice H."/>
            <person name="Cheng J.F."/>
            <person name="Bruce D."/>
            <person name="Goodwin L."/>
            <person name="Pitluck S."/>
            <person name="Pati A."/>
            <person name="Mavromatis K."/>
            <person name="Chen A."/>
            <person name="Palaniappan K."/>
            <person name="D'haeseleer P."/>
            <person name="Chain P."/>
            <person name="Bristow J."/>
            <person name="Eisen J.A."/>
            <person name="Markowitz V."/>
            <person name="Hugenholtz P."/>
            <person name="Goker M."/>
            <person name="Pukall R."/>
            <person name="Klenk H.P."/>
            <person name="Kyrpides N.C."/>
        </authorList>
    </citation>
    <scope>NUCLEOTIDE SEQUENCE [LARGE SCALE GENOMIC DNA]</scope>
    <source>
        <strain evidence="3">ATCC 51767 / DSM 10542 / NCFB 3025 / ST-74</strain>
    </source>
</reference>
<keyword evidence="3" id="KW-1185">Reference proteome</keyword>
<dbReference type="STRING" id="446469.Sked_28450"/>
<sequence length="279" mass="29239">MLSVARQPRMIGLLLLFLLAAAVCARLGVWQLDRAHERGDLADRQAAAEAQSQGPEGLGALLEPQSTFPGDLVGRQAWVEGEYVPGTQMLVEGRAHDGAQGFLVLTALRVSDDGTGGASWADLSGPPVLPVVRGWVPATADGAEPEVAATVLAEPTGPVRLSGYLQASEALGQGSDVPGRTDSISSASLANVWGGPIYSGYVVVSTSDPAQPAGIELLDRPSIEGGDGLNLQNLFYALQWWIFGGFAVLLWLRLVRDETRGGEKSADEDPFGALARAEA</sequence>
<accession>D1BBH6</accession>
<proteinExistence type="inferred from homology"/>
<dbReference type="HOGENOM" id="CLU_047737_0_1_11"/>
<keyword evidence="1" id="KW-0472">Membrane</keyword>
<dbReference type="OrthoDB" id="3266379at2"/>
<dbReference type="Proteomes" id="UP000000322">
    <property type="component" value="Chromosome"/>
</dbReference>
<evidence type="ECO:0000313" key="3">
    <source>
        <dbReference type="Proteomes" id="UP000000322"/>
    </source>
</evidence>
<comment type="caution">
    <text evidence="1">Lacks conserved residue(s) required for the propagation of feature annotation.</text>
</comment>
<dbReference type="KEGG" id="ske:Sked_28450"/>
<evidence type="ECO:0000313" key="2">
    <source>
        <dbReference type="EMBL" id="ACZ22747.1"/>
    </source>
</evidence>
<dbReference type="AlphaFoldDB" id="D1BBH6"/>
<dbReference type="EMBL" id="CP001819">
    <property type="protein sequence ID" value="ACZ22747.1"/>
    <property type="molecule type" value="Genomic_DNA"/>
</dbReference>
<dbReference type="CDD" id="cd06662">
    <property type="entry name" value="SURF1"/>
    <property type="match status" value="1"/>
</dbReference>
<name>D1BBH6_SANKS</name>
<comment type="subcellular location">
    <subcellularLocation>
        <location evidence="1">Cell membrane</location>
        <topology evidence="1">Multi-pass membrane protein</topology>
    </subcellularLocation>
</comment>
<protein>
    <recommendedName>
        <fullName evidence="1">SURF1-like protein</fullName>
    </recommendedName>
</protein>
<dbReference type="PROSITE" id="PS50895">
    <property type="entry name" value="SURF1"/>
    <property type="match status" value="1"/>
</dbReference>
<organism evidence="2 3">
    <name type="scientific">Sanguibacter keddieii (strain ATCC 51767 / DSM 10542 / NCFB 3025 / ST-74)</name>
    <dbReference type="NCBI Taxonomy" id="446469"/>
    <lineage>
        <taxon>Bacteria</taxon>
        <taxon>Bacillati</taxon>
        <taxon>Actinomycetota</taxon>
        <taxon>Actinomycetes</taxon>
        <taxon>Micrococcales</taxon>
        <taxon>Sanguibacteraceae</taxon>
        <taxon>Sanguibacter</taxon>
    </lineage>
</organism>
<comment type="similarity">
    <text evidence="1">Belongs to the SURF1 family.</text>
</comment>
<gene>
    <name evidence="2" type="ordered locus">Sked_28450</name>
</gene>
<evidence type="ECO:0000256" key="1">
    <source>
        <dbReference type="RuleBase" id="RU363076"/>
    </source>
</evidence>
<dbReference type="InterPro" id="IPR002994">
    <property type="entry name" value="Surf1/Shy1"/>
</dbReference>
<feature type="transmembrane region" description="Helical" evidence="1">
    <location>
        <begin position="234"/>
        <end position="255"/>
    </location>
</feature>